<dbReference type="PATRIC" id="fig|317.197.peg.3770"/>
<dbReference type="Proteomes" id="UP000036955">
    <property type="component" value="Unassembled WGS sequence"/>
</dbReference>
<dbReference type="OrthoDB" id="8166466at2"/>
<name>A0A0L1MLX6_PSESX</name>
<evidence type="ECO:0000313" key="1">
    <source>
        <dbReference type="EMBL" id="KNH29493.1"/>
    </source>
</evidence>
<sequence length="3961" mass="431102">MNDIVLLIDDDNILSAKADVEELPNTTDTIWSKLDSLMTKLSSFPKPPKLTGGWGKAVKIEGITLALGNAKQVFALTAPLVVPGLLFSLEQGSPKRLLTPDEISDDIGKISNAFEAKGKTAVDEAVAHARECQALAMQALKQELRRREFVLGDAGFLRIKGVGAAATSAQLALTIDGAALLGETSGKVEVLRASLSFSAAASLAGGISATVDARLELVITADPSFTNATAEFLSSFDLPQLPNIPRPRLRFPKVVLPSLSLDGVNWPDIDAQFLDFDLKLPGVSPAPVKVVWTKQPAFLITQLSPLQIAIGPGQGRLQSTDGTELATLTDISLGYDGGTGQFKVTGAVGHMTHPIVRPLDNVVGFDLVGRLPVTIDILDAKTTITTGAGFDLSNPGSTVNANVQAKLTLGRVVVRSKEDPRLFIAFAAELDTSAAAAAGGNPAAGARLTSIKVIDPYPVELIHAAGTAAIEGVVRLVAMIKLPKTEVPDVPGLPVPDLSNLSRVVDRLSELLVSALKWMARQAGEAGAALSQLAQAGIEALARLIEMLRDAADSVLSHVVIEVRLDTATYHLRQILISPVSLGQGVTSGDFNKTQAYGVEFTVPRNWRPSLLIDVSGPFFAALLVEPSSNELKIATDLWLDRDGAPPQSAADTGTNGKRPGGRLITMSAQKRANRTLALIAVDGGRVSFFQVLASDTGLDSEPLVVPDIPNPGIPGLQWPPQIPVVQDRPALRSIDFQNDVVGDVDIDSTSVERLLPFFGVPATGSSDSDKFGQHVKVKGAGKPTLIGSGVTVPLKVELKIGDLETDAELKLSLDLSTLCARITGGDAFVIRGTRKHGTMFRMEYVILPKEGSKVETDGSFNQFQLDLSGGNPRMALHPDAEVKLFYRRLGGEGRGLSFRVDDFAIAKGGFDLIARVDPDEPVTLPGVDMPFRFTDGQLVVKNGRLLAFSITGAGQLPPELVGEASCKVKIMLGPDTAGDLAVQSCDAELDKTDDPIVCQGTRFTLTIAKLGFAVQDFGTEGGYQFYFLVTGTIVFTPPGDEFGQTFLKYLRGAKLTLNKAPLGRDMRLLARSIEIQVPLDPKVNFNLFEVFAFEVRGFGFHPASPAFNGSPAMNISGQVKFREVGDLISAKIDCHSLWMAPPKPGATLPRVRFDGLTVALSLNGAGSIEGTALTVDENLSELERPFQLPKGVTAKGFLASGQLKLSGWAPMSASMGFLELTKEKDHRHAFFLYGQMEKLSVLIPTPIKELYLREVGFGFGYRYTLAGLARADQVKTPGELIRVLDDVSRYQGDLAKFAAWQPEVDGNRITLAMRALATVDSPYKSSEEVRLEEQKLETTGGKSREEGFPNALLFDMAAALRSDLTFLVTARAWFSVNYDTWMKKKDEISTKPPLRGYLYLSAPRKELLARLVSDPEGYIGDTPKLPEELLEAFKSVHFASTLYIRPGLFHFEFGWPYELKLKLPREPNKNFGLTAEGGLVFRVEDFSLLYGIAIRARGFAQFGGSVGGSSLGASALARADFSLDAKFIAYLSLERASDTLFYGCLSFSCNLSFEIKFWVEIDIGFDSIRLSASFSQSFAISAAVELAIGPSVLAGRAAVAISIGAFGRSLTLSVGFGFNEGELVDVRRKVERFLALGLTSAVPDPAANLAPPPATLPAKADELDKRAKEAATLGQIDKAPEVVPDKPYEIHVADQFEDKTFTPNTPLFWAMLFELPAKPGTYVMQLVPRDATQAFTHMEVENNDLATIASTRSTFYGPAGTKFRFTGENASKLKQLRADQKAGREIDLDQNLPIGPDVDTEVALSGNHTLTLGEVLTEAFLTHTVEYDPTKKRITKRDGAVIDIAPETIRIDSPKARTRADAEAELAAAADASAKLSVTRALLRGIEEKRSALISAICSSAEQIAREARLEGGNLVWPARSAPTPDGVIDARDFGLTFVVSENASSDGTDDTLSDLFNLSEEKLPPKAVKLKVQLVDASGAPVNDNDEQPIRLFNPPSRFFDRANPRLARFTGRHDSRGVVLDWDLEPGWEGSANIWHDPEFHLKTYRIQRVFKEGGRPTTKLKPMETTTKAAAPLKPVVEGEVVQWQKLTPPVQFVDDFADLPEDLRPALLRTDSVDPEIQQKAVEAWGKLLNRLNITGNLELVYTVQAIDIAGHEVVPVPFEIKILPPKAAVPRVAQAELIVDYNELPSAAKAATNVTLALRLDDLLDAKPTDRERPQRLARDGTGYVLRIRREASTPLGIYGVDAVTKALKRPTPDQFEKKLADDVDVELTLTWGSDAPKADDEKNSVVFARNRALDEINIVERAETRPSFKVAQGQLKALKNALGIEPVDKGQEPRSVRVAIRRAENKEINASAWLVVDMRLRIGEPGSDSLGVTLPRPVDTVVETFESPKAVGFAPLAFEDLAGEAGRLLIDYPAPDSTLDRLIDRPAGALQRLRDGDRRIATRVRWNAVPSGQAVSSSLIGGYDVFEADLTASLTRKDVIDIAEPIARVAALDPLTASGEPSTIEDYGAIEAFYPSETLRLSTRQGAARRRAWFSPAESLGVWPEVGIRRSVGLAIADVEVAQLFTRGEPTSVVVRFEGANTQTPTLSAAVLLNILEKITKTSGRTPTNTPSLPRLVASLTGVNADQPSQLETVFTLESPVAGDPHPPFSYAELRRVLHGLVIDGSNSEDWWNEPLRDSFAEHRAALHGLSIEIEAKRGKVSLGTITQKVDLDTALHPVLADVLDAVRWHVDDVAQLFYRRYEPVIDPAPPTDATTIGQFLDQRPIERDPYGWAILRTLGLAAALRISDTLSGDFLLPDKAIRLLHDAFATILPRYRNGDRELLQLGQPFVDLMTRTGGLYTVASFDGGDTASSEKTRTDILDNELVSLMQIALRPVAEAQVGQASSGARYFAVSLKEKPAEGSSFNLPIQMRGQDGVIDLQFLGSGLSRSTMATFADASSKDEKKADLIERISRGRTAEEQREFTIPASVMKSDRSFALVRVTWPDSEETDWTAVLHAATQGSCEFREVTSPRVFESGCTSAEDCVEAFERFPELPPTAITQLLSAQNSGACASFNCFLTLAKARFGADGVPKLDAVADLDAFFVRWPDLMRRFFTHGPSTSRKAGTLEVPFSLALMPRPLPLRSKVQDDGTMEMIVVHKDRLARRRRYFVRPFGRYDNITAAWQAVHTDKIVWAGRRSLVDSISGSQDGQQPLPAIDLSDIDFYSLDITVPRSEPLAPPVVLSARRLEVGEGTEQRPGRLIEFVVSRHQEEVASESNITVADSLQFEHLAFGFYREFRDIAWANVLKSTDGWNGYSLDLLPEATNEKSFEPKPLSFKEPTSLIEVPEETRLRKSLPERLPDGWRGITALRTEDVPHFYRVHVVVFAAAGVVVSEPVIATVPEGKFTLTWPWKDEPNYKLTPPTWSVTESDGEVRLTLESPLVRYFDGMTDEQKTWSNSLSPQQRRVYTLPDPGVAYEIATVGMGGDSATEVALVAQPVEKNPFFCAWTGTRFEANAGAPPKLLPPEHDGAKGWRLEQQLERRVEPTQSPSTPLPPDQRFRKAVAPVLGFASSFEMADDNNWAAFAPFAPHTDSWIKLTRPAVTLFPPDFSDAKFQQMGSEAEAVRDRLQAIKNAEGASDVIGTGWDKALDTLAKVAEFRNLPGAAAYIKWQALFGGDRPDYLVDLPRFAGVPNWPASMTYIQMPGLSGAAWNMDRPNDVSFARRAPALAAMRRAITLPDDNDEAGKKNRAAFRQGLFAALWWEDRADVLLANEQGLCAYPMVAAYFPDALRDNAQTYVELFTSPGSLLEPSPALEFVSRLDVQLPSDTFDDSHKLTALTALLDYLATHELYPGRPGLGFGAALEALQGVEIGEATRAELLLPSVDIGEIVALINAIPGVTPVNAGKPIAVTLRRPATDAEIGHVKVMGGSDLHRFVDRLATDQIFGVGREPRLKATKGFLDALYQVITRKED</sequence>
<gene>
    <name evidence="1" type="ORF">ACS77_02090</name>
</gene>
<evidence type="ECO:0000313" key="2">
    <source>
        <dbReference type="Proteomes" id="UP000036955"/>
    </source>
</evidence>
<reference evidence="1 2" key="1">
    <citation type="submission" date="2015-06" db="EMBL/GenBank/DDBJ databases">
        <authorList>
            <person name="Hoefler B.C."/>
            <person name="Straight P.D."/>
        </authorList>
    </citation>
    <scope>NUCLEOTIDE SEQUENCE [LARGE SCALE GENOMIC DNA]</scope>
    <source>
        <strain evidence="1 2">Riq4</strain>
    </source>
</reference>
<organism evidence="1 2">
    <name type="scientific">Pseudomonas syringae</name>
    <dbReference type="NCBI Taxonomy" id="317"/>
    <lineage>
        <taxon>Bacteria</taxon>
        <taxon>Pseudomonadati</taxon>
        <taxon>Pseudomonadota</taxon>
        <taxon>Gammaproteobacteria</taxon>
        <taxon>Pseudomonadales</taxon>
        <taxon>Pseudomonadaceae</taxon>
        <taxon>Pseudomonas</taxon>
    </lineage>
</organism>
<accession>A0A0L1MLX6</accession>
<dbReference type="EMBL" id="LFQK01000004">
    <property type="protein sequence ID" value="KNH29493.1"/>
    <property type="molecule type" value="Genomic_DNA"/>
</dbReference>
<comment type="caution">
    <text evidence="1">The sequence shown here is derived from an EMBL/GenBank/DDBJ whole genome shotgun (WGS) entry which is preliminary data.</text>
</comment>
<protein>
    <submittedName>
        <fullName evidence="1">Uncharacterized protein</fullName>
    </submittedName>
</protein>
<proteinExistence type="predicted"/>